<dbReference type="InterPro" id="IPR011495">
    <property type="entry name" value="Sig_transdc_His_kin_sub2_dim/P"/>
</dbReference>
<accession>A0A6I4UGS5</accession>
<comment type="catalytic activity">
    <reaction evidence="1">
        <text>ATP + protein L-histidine = ADP + protein N-phospho-L-histidine.</text>
        <dbReference type="EC" id="2.7.13.3"/>
    </reaction>
</comment>
<dbReference type="SMART" id="SM00387">
    <property type="entry name" value="HATPase_c"/>
    <property type="match status" value="2"/>
</dbReference>
<protein>
    <recommendedName>
        <fullName evidence="2">histidine kinase</fullName>
        <ecNumber evidence="2">2.7.13.3</ecNumber>
    </recommendedName>
</protein>
<keyword evidence="3" id="KW-0597">Phosphoprotein</keyword>
<dbReference type="AlphaFoldDB" id="A0A6I4UGS5"/>
<dbReference type="PROSITE" id="PS50109">
    <property type="entry name" value="HIS_KIN"/>
    <property type="match status" value="1"/>
</dbReference>
<dbReference type="Pfam" id="PF07568">
    <property type="entry name" value="HisKA_2"/>
    <property type="match status" value="1"/>
</dbReference>
<dbReference type="SUPFAM" id="SSF55874">
    <property type="entry name" value="ATPase domain of HSP90 chaperone/DNA topoisomerase II/histidine kinase"/>
    <property type="match status" value="2"/>
</dbReference>
<dbReference type="PANTHER" id="PTHR41523:SF8">
    <property type="entry name" value="ETHYLENE RESPONSE SENSOR PROTEIN"/>
    <property type="match status" value="1"/>
</dbReference>
<keyword evidence="7" id="KW-0067">ATP-binding</keyword>
<dbReference type="GO" id="GO:0005524">
    <property type="term" value="F:ATP binding"/>
    <property type="evidence" value="ECO:0007669"/>
    <property type="project" value="UniProtKB-KW"/>
</dbReference>
<keyword evidence="4" id="KW-0808">Transferase</keyword>
<evidence type="ECO:0000256" key="5">
    <source>
        <dbReference type="ARBA" id="ARBA00022741"/>
    </source>
</evidence>
<dbReference type="InterPro" id="IPR003594">
    <property type="entry name" value="HATPase_dom"/>
</dbReference>
<evidence type="ECO:0000256" key="1">
    <source>
        <dbReference type="ARBA" id="ARBA00000085"/>
    </source>
</evidence>
<name>A0A6I4UGS5_9SPHN</name>
<dbReference type="InterPro" id="IPR036890">
    <property type="entry name" value="HATPase_C_sf"/>
</dbReference>
<keyword evidence="6 9" id="KW-0418">Kinase</keyword>
<evidence type="ECO:0000259" key="8">
    <source>
        <dbReference type="PROSITE" id="PS50109"/>
    </source>
</evidence>
<evidence type="ECO:0000313" key="10">
    <source>
        <dbReference type="Proteomes" id="UP000439914"/>
    </source>
</evidence>
<dbReference type="Proteomes" id="UP000439914">
    <property type="component" value="Unassembled WGS sequence"/>
</dbReference>
<dbReference type="Pfam" id="PF02518">
    <property type="entry name" value="HATPase_c"/>
    <property type="match status" value="2"/>
</dbReference>
<dbReference type="Gene3D" id="3.30.450.20">
    <property type="entry name" value="PAS domain"/>
    <property type="match status" value="1"/>
</dbReference>
<dbReference type="PANTHER" id="PTHR41523">
    <property type="entry name" value="TWO-COMPONENT SYSTEM SENSOR PROTEIN"/>
    <property type="match status" value="1"/>
</dbReference>
<evidence type="ECO:0000256" key="4">
    <source>
        <dbReference type="ARBA" id="ARBA00022679"/>
    </source>
</evidence>
<keyword evidence="5" id="KW-0547">Nucleotide-binding</keyword>
<sequence length="407" mass="44527">MRALSCLAYRRRGHSRMDLLSVRIAAEPDIARIRQVTGVIADTCGLASFAKTRVVTAVLEIARNALQYGGGGRAHFAIRPETDLCWLVVRVIDQGEGLPKGADFVKGRRPFKAQSGGTRAQGMGLGLTGVQRLADKFDLDTSKNGTRAELAFKLPSASEEESELGERVMASIAELSSTDPLAELSRQNRELAEAMAERELLIDEVHHRTGNNLALIVSFIQLSKRGAQSEETRQAMAQLESRVLSVAKVHQELQRANLADRIALVPLLETVANHAQDAFSNDELDIAISVFGDEVSVSGSAGIDLGLIVNELITNAYKHAFENRKNGRIDVSFERESDEDNMKRWVLTVKDDGVGLSEDVKPERSDSLGWRMIRAMTARLSGTIETGSDEGFHTRIEFPGAFAEGKT</sequence>
<gene>
    <name evidence="9" type="ORF">GRI55_11985</name>
</gene>
<evidence type="ECO:0000256" key="6">
    <source>
        <dbReference type="ARBA" id="ARBA00022777"/>
    </source>
</evidence>
<dbReference type="EC" id="2.7.13.3" evidence="2"/>
<dbReference type="Gene3D" id="3.30.565.10">
    <property type="entry name" value="Histidine kinase-like ATPase, C-terminal domain"/>
    <property type="match status" value="2"/>
</dbReference>
<dbReference type="GO" id="GO:0004673">
    <property type="term" value="F:protein histidine kinase activity"/>
    <property type="evidence" value="ECO:0007669"/>
    <property type="project" value="UniProtKB-EC"/>
</dbReference>
<comment type="caution">
    <text evidence="9">The sequence shown here is derived from an EMBL/GenBank/DDBJ whole genome shotgun (WGS) entry which is preliminary data.</text>
</comment>
<dbReference type="InterPro" id="IPR005467">
    <property type="entry name" value="His_kinase_dom"/>
</dbReference>
<evidence type="ECO:0000256" key="7">
    <source>
        <dbReference type="ARBA" id="ARBA00022840"/>
    </source>
</evidence>
<proteinExistence type="predicted"/>
<organism evidence="9 10">
    <name type="scientific">Qipengyuania citrea</name>
    <dbReference type="NCBI Taxonomy" id="225971"/>
    <lineage>
        <taxon>Bacteria</taxon>
        <taxon>Pseudomonadati</taxon>
        <taxon>Pseudomonadota</taxon>
        <taxon>Alphaproteobacteria</taxon>
        <taxon>Sphingomonadales</taxon>
        <taxon>Erythrobacteraceae</taxon>
        <taxon>Qipengyuania</taxon>
    </lineage>
</organism>
<dbReference type="EMBL" id="WTYG01000004">
    <property type="protein sequence ID" value="MXP36483.1"/>
    <property type="molecule type" value="Genomic_DNA"/>
</dbReference>
<reference evidence="9 10" key="1">
    <citation type="submission" date="2019-12" db="EMBL/GenBank/DDBJ databases">
        <title>Genomic-based taxomic classification of the family Erythrobacteraceae.</title>
        <authorList>
            <person name="Xu L."/>
        </authorList>
    </citation>
    <scope>NUCLEOTIDE SEQUENCE [LARGE SCALE GENOMIC DNA]</scope>
    <source>
        <strain evidence="9 10">CGMCC 1.8703</strain>
    </source>
</reference>
<evidence type="ECO:0000256" key="3">
    <source>
        <dbReference type="ARBA" id="ARBA00022553"/>
    </source>
</evidence>
<evidence type="ECO:0000313" key="9">
    <source>
        <dbReference type="EMBL" id="MXP36483.1"/>
    </source>
</evidence>
<evidence type="ECO:0000256" key="2">
    <source>
        <dbReference type="ARBA" id="ARBA00012438"/>
    </source>
</evidence>
<feature type="domain" description="Histidine kinase" evidence="8">
    <location>
        <begin position="204"/>
        <end position="402"/>
    </location>
</feature>